<dbReference type="GO" id="GO:0005886">
    <property type="term" value="C:plasma membrane"/>
    <property type="evidence" value="ECO:0007669"/>
    <property type="project" value="UniProtKB-SubCell"/>
</dbReference>
<feature type="transmembrane region" description="Helical" evidence="8">
    <location>
        <begin position="26"/>
        <end position="48"/>
    </location>
</feature>
<feature type="transmembrane region" description="Helical" evidence="8">
    <location>
        <begin position="55"/>
        <end position="77"/>
    </location>
</feature>
<dbReference type="NCBIfam" id="TIGR00836">
    <property type="entry name" value="amt"/>
    <property type="match status" value="1"/>
</dbReference>
<feature type="transmembrane region" description="Helical" evidence="8">
    <location>
        <begin position="239"/>
        <end position="264"/>
    </location>
</feature>
<dbReference type="SUPFAM" id="SSF111352">
    <property type="entry name" value="Ammonium transporter"/>
    <property type="match status" value="1"/>
</dbReference>
<dbReference type="AlphaFoldDB" id="A0AAV6YEW5"/>
<dbReference type="Gene3D" id="1.10.3430.10">
    <property type="entry name" value="Ammonium transporter AmtB like domains"/>
    <property type="match status" value="1"/>
</dbReference>
<organism evidence="10 11">
    <name type="scientific">Buddleja alternifolia</name>
    <dbReference type="NCBI Taxonomy" id="168488"/>
    <lineage>
        <taxon>Eukaryota</taxon>
        <taxon>Viridiplantae</taxon>
        <taxon>Streptophyta</taxon>
        <taxon>Embryophyta</taxon>
        <taxon>Tracheophyta</taxon>
        <taxon>Spermatophyta</taxon>
        <taxon>Magnoliopsida</taxon>
        <taxon>eudicotyledons</taxon>
        <taxon>Gunneridae</taxon>
        <taxon>Pentapetalae</taxon>
        <taxon>asterids</taxon>
        <taxon>lamiids</taxon>
        <taxon>Lamiales</taxon>
        <taxon>Scrophulariaceae</taxon>
        <taxon>Buddlejeae</taxon>
        <taxon>Buddleja</taxon>
    </lineage>
</organism>
<evidence type="ECO:0000313" key="10">
    <source>
        <dbReference type="EMBL" id="KAG8391027.1"/>
    </source>
</evidence>
<proteinExistence type="inferred from homology"/>
<evidence type="ECO:0000256" key="6">
    <source>
        <dbReference type="ARBA" id="ARBA00023136"/>
    </source>
</evidence>
<keyword evidence="3 8" id="KW-0813">Transport</keyword>
<feature type="transmembrane region" description="Helical" evidence="8">
    <location>
        <begin position="332"/>
        <end position="356"/>
    </location>
</feature>
<keyword evidence="11" id="KW-1185">Reference proteome</keyword>
<feature type="transmembrane region" description="Helical" evidence="8">
    <location>
        <begin position="300"/>
        <end position="320"/>
    </location>
</feature>
<keyword evidence="7 8" id="KW-0924">Ammonia transport</keyword>
<dbReference type="InterPro" id="IPR018047">
    <property type="entry name" value="Ammonium_transpt_CS"/>
</dbReference>
<dbReference type="PANTHER" id="PTHR43029">
    <property type="entry name" value="AMMONIUM TRANSPORTER MEP2"/>
    <property type="match status" value="1"/>
</dbReference>
<evidence type="ECO:0000313" key="11">
    <source>
        <dbReference type="Proteomes" id="UP000826271"/>
    </source>
</evidence>
<evidence type="ECO:0000256" key="3">
    <source>
        <dbReference type="ARBA" id="ARBA00022448"/>
    </source>
</evidence>
<keyword evidence="6 8" id="KW-0472">Membrane</keyword>
<reference evidence="10" key="1">
    <citation type="submission" date="2019-10" db="EMBL/GenBank/DDBJ databases">
        <authorList>
            <person name="Zhang R."/>
            <person name="Pan Y."/>
            <person name="Wang J."/>
            <person name="Ma R."/>
            <person name="Yu S."/>
        </authorList>
    </citation>
    <scope>NUCLEOTIDE SEQUENCE</scope>
    <source>
        <strain evidence="10">LA-IB0</strain>
        <tissue evidence="10">Leaf</tissue>
    </source>
</reference>
<dbReference type="InterPro" id="IPR029020">
    <property type="entry name" value="Ammonium/urea_transptr"/>
</dbReference>
<feature type="transmembrane region" description="Helical" evidence="8">
    <location>
        <begin position="213"/>
        <end position="233"/>
    </location>
</feature>
<evidence type="ECO:0000256" key="1">
    <source>
        <dbReference type="ARBA" id="ARBA00004651"/>
    </source>
</evidence>
<dbReference type="EMBL" id="WHWC01000001">
    <property type="protein sequence ID" value="KAG8391027.1"/>
    <property type="molecule type" value="Genomic_DNA"/>
</dbReference>
<accession>A0AAV6YEW5</accession>
<feature type="transmembrane region" description="Helical" evidence="8">
    <location>
        <begin position="118"/>
        <end position="137"/>
    </location>
</feature>
<gene>
    <name evidence="10" type="ORF">BUALT_Bualt01G0145300</name>
</gene>
<keyword evidence="4 8" id="KW-0812">Transmembrane</keyword>
<evidence type="ECO:0000256" key="5">
    <source>
        <dbReference type="ARBA" id="ARBA00022989"/>
    </source>
</evidence>
<feature type="domain" description="Ammonium transporter AmtB-like" evidence="9">
    <location>
        <begin position="26"/>
        <end position="442"/>
    </location>
</feature>
<dbReference type="GO" id="GO:0008519">
    <property type="term" value="F:ammonium channel activity"/>
    <property type="evidence" value="ECO:0007669"/>
    <property type="project" value="InterPro"/>
</dbReference>
<dbReference type="PANTHER" id="PTHR43029:SF28">
    <property type="entry name" value="AMMONIUM TRANSPORTER 2 MEMBER 4"/>
    <property type="match status" value="1"/>
</dbReference>
<evidence type="ECO:0000256" key="4">
    <source>
        <dbReference type="ARBA" id="ARBA00022692"/>
    </source>
</evidence>
<evidence type="ECO:0000256" key="7">
    <source>
        <dbReference type="ARBA" id="ARBA00023177"/>
    </source>
</evidence>
<evidence type="ECO:0000259" key="9">
    <source>
        <dbReference type="Pfam" id="PF00909"/>
    </source>
</evidence>
<feature type="transmembrane region" description="Helical" evidence="8">
    <location>
        <begin position="144"/>
        <end position="165"/>
    </location>
</feature>
<feature type="transmembrane region" description="Helical" evidence="8">
    <location>
        <begin position="177"/>
        <end position="201"/>
    </location>
</feature>
<dbReference type="FunFam" id="1.10.3430.10:FF:000005">
    <property type="entry name" value="Ammonium transporter"/>
    <property type="match status" value="1"/>
</dbReference>
<dbReference type="Proteomes" id="UP000826271">
    <property type="component" value="Unassembled WGS sequence"/>
</dbReference>
<dbReference type="InterPro" id="IPR001905">
    <property type="entry name" value="Ammonium_transpt"/>
</dbReference>
<name>A0AAV6YEW5_9LAMI</name>
<dbReference type="InterPro" id="IPR024041">
    <property type="entry name" value="NH4_transpt_AmtB-like_dom"/>
</dbReference>
<dbReference type="Pfam" id="PF00909">
    <property type="entry name" value="Ammonium_transp"/>
    <property type="match status" value="1"/>
</dbReference>
<evidence type="ECO:0000256" key="8">
    <source>
        <dbReference type="RuleBase" id="RU362002"/>
    </source>
</evidence>
<comment type="caution">
    <text evidence="10">The sequence shown here is derived from an EMBL/GenBank/DDBJ whole genome shotgun (WGS) entry which is preliminary data.</text>
</comment>
<sequence length="481" mass="52408">MDHQQLPLNLRPDESSPEWMNKGDNAWQLTAATLVALQSMPGLVILYGGMVKKKWAINSCLMAIYAFAVTLICWVGWGYRMSFGDKLVDFWGKPATALDDNFLLGQAFLGYFPTATMVWFQFGFAAITPVLIGGALLGRMNFVAWMMFVPLWHTFSYTIGAFSVWNPNGWLAKMGVIDFAGGLVIHLSSGVAGFTAAYWVGPRSDKDKERFPANNVVMMLGGAGLVWMGWTGFNGGAPYATSTVASLAVINTHVCAATSLLTWLLLDISFSGKPSAIGVVNGIITGLVCITPAAGVVQCWAAMLMGAISGSLPWFTLTVLQNKGRILRHVDDTFAILHTHAFAGSLGGILTGLFAVPKLSRLFYMVPDWEKYIGLAYALRTGQTSAGLRQMGIQLIGILFIVCLNIVTTSLICLVIKLFVPLRLSKDELEIGDDEVHGEVAYTLSNEGDRFENPKVNSMYDVDEYPSVMSKSTASYEPHMV</sequence>
<comment type="subcellular location">
    <subcellularLocation>
        <location evidence="1 8">Cell membrane</location>
        <topology evidence="1 8">Multi-pass membrane protein</topology>
    </subcellularLocation>
</comment>
<feature type="transmembrane region" description="Helical" evidence="8">
    <location>
        <begin position="395"/>
        <end position="420"/>
    </location>
</feature>
<comment type="similarity">
    <text evidence="2 8">Belongs to the ammonia transporter channel (TC 1.A.11.2) family.</text>
</comment>
<evidence type="ECO:0000256" key="2">
    <source>
        <dbReference type="ARBA" id="ARBA00005887"/>
    </source>
</evidence>
<dbReference type="PROSITE" id="PS01219">
    <property type="entry name" value="AMMONIUM_TRANSP"/>
    <property type="match status" value="1"/>
</dbReference>
<feature type="transmembrane region" description="Helical" evidence="8">
    <location>
        <begin position="276"/>
        <end position="294"/>
    </location>
</feature>
<keyword evidence="5 8" id="KW-1133">Transmembrane helix</keyword>
<protein>
    <recommendedName>
        <fullName evidence="8">Ammonium transporter</fullName>
    </recommendedName>
</protein>